<organism evidence="5 6">
    <name type="scientific">Aspergillus bombycis</name>
    <dbReference type="NCBI Taxonomy" id="109264"/>
    <lineage>
        <taxon>Eukaryota</taxon>
        <taxon>Fungi</taxon>
        <taxon>Dikarya</taxon>
        <taxon>Ascomycota</taxon>
        <taxon>Pezizomycotina</taxon>
        <taxon>Eurotiomycetes</taxon>
        <taxon>Eurotiomycetidae</taxon>
        <taxon>Eurotiales</taxon>
        <taxon>Aspergillaceae</taxon>
        <taxon>Aspergillus</taxon>
    </lineage>
</organism>
<dbReference type="PANTHER" id="PTHR44169:SF6">
    <property type="entry name" value="NADPH-DEPENDENT 1-ACYLDIHYDROXYACETONE PHOSPHATE REDUCTASE"/>
    <property type="match status" value="1"/>
</dbReference>
<dbReference type="GO" id="GO:0005811">
    <property type="term" value="C:lipid droplet"/>
    <property type="evidence" value="ECO:0007669"/>
    <property type="project" value="TreeGrafter"/>
</dbReference>
<evidence type="ECO:0000256" key="3">
    <source>
        <dbReference type="ARBA" id="ARBA00023002"/>
    </source>
</evidence>
<dbReference type="InterPro" id="IPR036291">
    <property type="entry name" value="NAD(P)-bd_dom_sf"/>
</dbReference>
<dbReference type="InterPro" id="IPR002347">
    <property type="entry name" value="SDR_fam"/>
</dbReference>
<dbReference type="InterPro" id="IPR020904">
    <property type="entry name" value="Sc_DH/Rdtase_CS"/>
</dbReference>
<comment type="caution">
    <text evidence="5">The sequence shown here is derived from an EMBL/GenBank/DDBJ whole genome shotgun (WGS) entry which is preliminary data.</text>
</comment>
<dbReference type="PRINTS" id="PR00080">
    <property type="entry name" value="SDRFAMILY"/>
</dbReference>
<evidence type="ECO:0000313" key="6">
    <source>
        <dbReference type="Proteomes" id="UP000179179"/>
    </source>
</evidence>
<sequence length="275" mass="29211">FEKMTSETKFLPSVLITGCSAGGIGSALAEAFHERGLYVFATARSLDKMAHLEKLPNVTLLELDVTCDESIKATVATVAVQAGGKLNYLVNNSGQCIVMPALETSIDKAKELFDVNLWGVIAVTHAFAPLLIAAKGTIVNIASIAAFAHSPWLSIYSASKSALDTYSHTLRLELAPFGVEVVTVTAGTVKTNIYRGFQDSPLPEHSMYKAAATEITELANGGLVAAAMLPSTFARKVVGDLLRGASGTIWRGTFATSVWILSFMPAWLVVCLSPT</sequence>
<evidence type="ECO:0000256" key="1">
    <source>
        <dbReference type="ARBA" id="ARBA00006484"/>
    </source>
</evidence>
<dbReference type="Proteomes" id="UP000179179">
    <property type="component" value="Unassembled WGS sequence"/>
</dbReference>
<keyword evidence="2" id="KW-0521">NADP</keyword>
<gene>
    <name evidence="5" type="ORF">ABOM_011127</name>
</gene>
<dbReference type="PANTHER" id="PTHR44169">
    <property type="entry name" value="NADPH-DEPENDENT 1-ACYLDIHYDROXYACETONE PHOSPHATE REDUCTASE"/>
    <property type="match status" value="1"/>
</dbReference>
<comment type="similarity">
    <text evidence="1 4">Belongs to the short-chain dehydrogenases/reductases (SDR) family.</text>
</comment>
<dbReference type="Gene3D" id="3.40.50.720">
    <property type="entry name" value="NAD(P)-binding Rossmann-like Domain"/>
    <property type="match status" value="1"/>
</dbReference>
<name>A0A1F7ZMV6_9EURO</name>
<proteinExistence type="inferred from homology"/>
<dbReference type="GO" id="GO:0000140">
    <property type="term" value="F:acylglycerone-phosphate reductase (NADP+) activity"/>
    <property type="evidence" value="ECO:0007669"/>
    <property type="project" value="TreeGrafter"/>
</dbReference>
<feature type="non-terminal residue" evidence="5">
    <location>
        <position position="1"/>
    </location>
</feature>
<dbReference type="GO" id="GO:0019433">
    <property type="term" value="P:triglyceride catabolic process"/>
    <property type="evidence" value="ECO:0007669"/>
    <property type="project" value="TreeGrafter"/>
</dbReference>
<keyword evidence="3" id="KW-0560">Oxidoreductase</keyword>
<evidence type="ECO:0008006" key="7">
    <source>
        <dbReference type="Google" id="ProtNLM"/>
    </source>
</evidence>
<dbReference type="EMBL" id="LYCR01000131">
    <property type="protein sequence ID" value="OGM40780.1"/>
    <property type="molecule type" value="Genomic_DNA"/>
</dbReference>
<dbReference type="PRINTS" id="PR00081">
    <property type="entry name" value="GDHRDH"/>
</dbReference>
<evidence type="ECO:0000256" key="4">
    <source>
        <dbReference type="RuleBase" id="RU000363"/>
    </source>
</evidence>
<dbReference type="GO" id="GO:0004806">
    <property type="term" value="F:triacylglycerol lipase activity"/>
    <property type="evidence" value="ECO:0007669"/>
    <property type="project" value="TreeGrafter"/>
</dbReference>
<dbReference type="GeneID" id="34454517"/>
<keyword evidence="6" id="KW-1185">Reference proteome</keyword>
<protein>
    <recommendedName>
        <fullName evidence="7">Oxidoreductase</fullName>
    </recommendedName>
</protein>
<reference evidence="5 6" key="1">
    <citation type="journal article" date="2016" name="Genome Biol. Evol.">
        <title>Draft genome sequence of an aflatoxigenic Aspergillus species, A. bombycis.</title>
        <authorList>
            <person name="Moore G.G."/>
            <person name="Mack B.M."/>
            <person name="Beltz S.B."/>
            <person name="Gilbert M.K."/>
        </authorList>
    </citation>
    <scope>NUCLEOTIDE SEQUENCE [LARGE SCALE GENOMIC DNA]</scope>
    <source>
        <strain evidence="6">NRRL 26010</strain>
    </source>
</reference>
<accession>A0A1F7ZMV6</accession>
<dbReference type="CDD" id="cd05374">
    <property type="entry name" value="17beta-HSD-like_SDR_c"/>
    <property type="match status" value="1"/>
</dbReference>
<dbReference type="PROSITE" id="PS00061">
    <property type="entry name" value="ADH_SHORT"/>
    <property type="match status" value="1"/>
</dbReference>
<dbReference type="SUPFAM" id="SSF51735">
    <property type="entry name" value="NAD(P)-binding Rossmann-fold domains"/>
    <property type="match status" value="1"/>
</dbReference>
<dbReference type="GO" id="GO:0005783">
    <property type="term" value="C:endoplasmic reticulum"/>
    <property type="evidence" value="ECO:0007669"/>
    <property type="project" value="TreeGrafter"/>
</dbReference>
<evidence type="ECO:0000313" key="5">
    <source>
        <dbReference type="EMBL" id="OGM40780.1"/>
    </source>
</evidence>
<dbReference type="AlphaFoldDB" id="A0A1F7ZMV6"/>
<dbReference type="RefSeq" id="XP_022384497.1">
    <property type="nucleotide sequence ID" value="XM_022538255.1"/>
</dbReference>
<dbReference type="OrthoDB" id="2102561at2759"/>
<dbReference type="Pfam" id="PF00106">
    <property type="entry name" value="adh_short"/>
    <property type="match status" value="1"/>
</dbReference>
<dbReference type="STRING" id="109264.A0A1F7ZMV6"/>
<dbReference type="GO" id="GO:0044550">
    <property type="term" value="P:secondary metabolite biosynthetic process"/>
    <property type="evidence" value="ECO:0007669"/>
    <property type="project" value="UniProtKB-ARBA"/>
</dbReference>
<evidence type="ECO:0000256" key="2">
    <source>
        <dbReference type="ARBA" id="ARBA00022857"/>
    </source>
</evidence>
<dbReference type="GO" id="GO:0006654">
    <property type="term" value="P:phosphatidic acid biosynthetic process"/>
    <property type="evidence" value="ECO:0007669"/>
    <property type="project" value="TreeGrafter"/>
</dbReference>